<reference evidence="3 4" key="1">
    <citation type="submission" date="2017-11" db="EMBL/GenBank/DDBJ databases">
        <title>Understudied soil microbes with underappreciated capabilities: Untangling the Clostridium saccharolyticum group.</title>
        <authorList>
            <person name="Leschine S."/>
        </authorList>
    </citation>
    <scope>NUCLEOTIDE SEQUENCE [LARGE SCALE GENOMIC DNA]</scope>
    <source>
        <strain evidence="3 4">18A</strain>
    </source>
</reference>
<name>A0A2M8ZBD4_9FIRM</name>
<organism evidence="3 4">
    <name type="scientific">[Clostridium] celerecrescens 18A</name>
    <dbReference type="NCBI Taxonomy" id="1286362"/>
    <lineage>
        <taxon>Bacteria</taxon>
        <taxon>Bacillati</taxon>
        <taxon>Bacillota</taxon>
        <taxon>Clostridia</taxon>
        <taxon>Lachnospirales</taxon>
        <taxon>Lachnospiraceae</taxon>
        <taxon>Lacrimispora</taxon>
    </lineage>
</organism>
<feature type="transmembrane region" description="Helical" evidence="2">
    <location>
        <begin position="41"/>
        <end position="60"/>
    </location>
</feature>
<dbReference type="EMBL" id="PGET01000001">
    <property type="protein sequence ID" value="PJJ30735.1"/>
    <property type="molecule type" value="Genomic_DNA"/>
</dbReference>
<keyword evidence="2" id="KW-0812">Transmembrane</keyword>
<dbReference type="RefSeq" id="WP_100306950.1">
    <property type="nucleotide sequence ID" value="NZ_PGET01000001.1"/>
</dbReference>
<evidence type="ECO:0000256" key="2">
    <source>
        <dbReference type="SAM" id="Phobius"/>
    </source>
</evidence>
<dbReference type="AlphaFoldDB" id="A0A2M8ZBD4"/>
<proteinExistence type="predicted"/>
<evidence type="ECO:0000313" key="3">
    <source>
        <dbReference type="EMBL" id="PJJ30735.1"/>
    </source>
</evidence>
<dbReference type="Pfam" id="PF09527">
    <property type="entry name" value="ATPase_gene1"/>
    <property type="match status" value="1"/>
</dbReference>
<sequence>MRHKKSVMRSFMMVTQLGISVMVPVFVCILAGYYIDRYAGTKLTLLFMVLGFLAGGSNAYKLAKATLAMNEREERVEDQKERVERQAEARPKVHKPKQPSRVKGHDDEKLS</sequence>
<keyword evidence="2" id="KW-0472">Membrane</keyword>
<protein>
    <submittedName>
        <fullName evidence="3">ATP synthase protein I</fullName>
    </submittedName>
</protein>
<comment type="caution">
    <text evidence="3">The sequence shown here is derived from an EMBL/GenBank/DDBJ whole genome shotgun (WGS) entry which is preliminary data.</text>
</comment>
<dbReference type="Proteomes" id="UP000231092">
    <property type="component" value="Unassembled WGS sequence"/>
</dbReference>
<dbReference type="OrthoDB" id="2087782at2"/>
<dbReference type="InterPro" id="IPR032820">
    <property type="entry name" value="ATPase_put"/>
</dbReference>
<keyword evidence="2" id="KW-1133">Transmembrane helix</keyword>
<gene>
    <name evidence="3" type="ORF">H171_4351</name>
</gene>
<feature type="transmembrane region" description="Helical" evidence="2">
    <location>
        <begin position="12"/>
        <end position="35"/>
    </location>
</feature>
<feature type="compositionally biased region" description="Basic and acidic residues" evidence="1">
    <location>
        <begin position="71"/>
        <end position="91"/>
    </location>
</feature>
<evidence type="ECO:0000313" key="4">
    <source>
        <dbReference type="Proteomes" id="UP000231092"/>
    </source>
</evidence>
<evidence type="ECO:0000256" key="1">
    <source>
        <dbReference type="SAM" id="MobiDB-lite"/>
    </source>
</evidence>
<feature type="compositionally biased region" description="Basic residues" evidence="1">
    <location>
        <begin position="92"/>
        <end position="102"/>
    </location>
</feature>
<accession>A0A2M8ZBD4</accession>
<feature type="region of interest" description="Disordered" evidence="1">
    <location>
        <begin position="71"/>
        <end position="111"/>
    </location>
</feature>